<evidence type="ECO:0000313" key="4">
    <source>
        <dbReference type="Proteomes" id="UP000078542"/>
    </source>
</evidence>
<keyword evidence="1" id="KW-0472">Membrane</keyword>
<reference evidence="3 4" key="1">
    <citation type="submission" date="2016-03" db="EMBL/GenBank/DDBJ databases">
        <title>Cyphomyrmex costatus WGS genome.</title>
        <authorList>
            <person name="Nygaard S."/>
            <person name="Hu H."/>
            <person name="Boomsma J."/>
            <person name="Zhang G."/>
        </authorList>
    </citation>
    <scope>NUCLEOTIDE SEQUENCE [LARGE SCALE GENOMIC DNA]</scope>
    <source>
        <strain evidence="3">MS0001</strain>
        <tissue evidence="3">Whole body</tissue>
    </source>
</reference>
<dbReference type="EMBL" id="KQ978205">
    <property type="protein sequence ID" value="KYM96511.1"/>
    <property type="molecule type" value="Genomic_DNA"/>
</dbReference>
<keyword evidence="1" id="KW-0812">Transmembrane</keyword>
<dbReference type="OrthoDB" id="6436512at2759"/>
<feature type="transmembrane region" description="Helical" evidence="1">
    <location>
        <begin position="86"/>
        <end position="104"/>
    </location>
</feature>
<dbReference type="InterPro" id="IPR006631">
    <property type="entry name" value="DM4_12"/>
</dbReference>
<organism evidence="3 4">
    <name type="scientific">Cyphomyrmex costatus</name>
    <dbReference type="NCBI Taxonomy" id="456900"/>
    <lineage>
        <taxon>Eukaryota</taxon>
        <taxon>Metazoa</taxon>
        <taxon>Ecdysozoa</taxon>
        <taxon>Arthropoda</taxon>
        <taxon>Hexapoda</taxon>
        <taxon>Insecta</taxon>
        <taxon>Pterygota</taxon>
        <taxon>Neoptera</taxon>
        <taxon>Endopterygota</taxon>
        <taxon>Hymenoptera</taxon>
        <taxon>Apocrita</taxon>
        <taxon>Aculeata</taxon>
        <taxon>Formicoidea</taxon>
        <taxon>Formicidae</taxon>
        <taxon>Myrmicinae</taxon>
        <taxon>Cyphomyrmex</taxon>
    </lineage>
</organism>
<dbReference type="AlphaFoldDB" id="A0A195C8L2"/>
<keyword evidence="2" id="KW-0732">Signal</keyword>
<dbReference type="Proteomes" id="UP000078542">
    <property type="component" value="Unassembled WGS sequence"/>
</dbReference>
<evidence type="ECO:0000256" key="2">
    <source>
        <dbReference type="SAM" id="SignalP"/>
    </source>
</evidence>
<feature type="chain" id="PRO_5008269877" evidence="2">
    <location>
        <begin position="26"/>
        <end position="221"/>
    </location>
</feature>
<proteinExistence type="predicted"/>
<evidence type="ECO:0000256" key="1">
    <source>
        <dbReference type="SAM" id="Phobius"/>
    </source>
</evidence>
<keyword evidence="4" id="KW-1185">Reference proteome</keyword>
<accession>A0A195C8L2</accession>
<dbReference type="Pfam" id="PF07841">
    <property type="entry name" value="DM4_12"/>
    <property type="match status" value="1"/>
</dbReference>
<feature type="signal peptide" evidence="2">
    <location>
        <begin position="1"/>
        <end position="25"/>
    </location>
</feature>
<evidence type="ECO:0000313" key="3">
    <source>
        <dbReference type="EMBL" id="KYM96511.1"/>
    </source>
</evidence>
<keyword evidence="1" id="KW-1133">Transmembrane helix</keyword>
<dbReference type="KEGG" id="ccoa:108779368"/>
<sequence>MRATSTDSAALILLPFALFFVQVIGDSKSRTFMNINGQKSQFISFDTKGGDVEITWDVSVPFFTIPMNHISENGEVLPLLNVNTKGLSIAGVLTAILTLAVPLLSKPGSEMQYRSLDSQWSQMGDTINEIVFSNRYITPCIQRIICTIISEASHSDNPTSTDKIIDGLSSHKWFKEFTNGTVLQEAIRVGREKHHDCSRMYKECFVTPKILKSMMVQFGVI</sequence>
<gene>
    <name evidence="3" type="ORF">ALC62_12878</name>
</gene>
<name>A0A195C8L2_9HYME</name>
<protein>
    <submittedName>
        <fullName evidence="3">Uncharacterized protein</fullName>
    </submittedName>
</protein>